<name>A0A2C9DBC5_9HYPH</name>
<evidence type="ECO:0000256" key="4">
    <source>
        <dbReference type="ARBA" id="ARBA00023136"/>
    </source>
</evidence>
<dbReference type="Proteomes" id="UP000223606">
    <property type="component" value="Chromosome 1"/>
</dbReference>
<dbReference type="InterPro" id="IPR006008">
    <property type="entry name" value="YciB"/>
</dbReference>
<comment type="similarity">
    <text evidence="5">Belongs to the YciB family.</text>
</comment>
<accession>A0A2C9DBC5</accession>
<dbReference type="NCBIfam" id="TIGR00997">
    <property type="entry name" value="ispZ"/>
    <property type="match status" value="1"/>
</dbReference>
<keyword evidence="5" id="KW-0997">Cell inner membrane</keyword>
<dbReference type="HAMAP" id="MF_00189">
    <property type="entry name" value="YciB"/>
    <property type="match status" value="1"/>
</dbReference>
<feature type="transmembrane region" description="Helical" evidence="5">
    <location>
        <begin position="55"/>
        <end position="75"/>
    </location>
</feature>
<evidence type="ECO:0000313" key="7">
    <source>
        <dbReference type="Proteomes" id="UP000223606"/>
    </source>
</evidence>
<comment type="subcellular location">
    <subcellularLocation>
        <location evidence="5">Cell inner membrane</location>
        <topology evidence="5">Multi-pass membrane protein</topology>
    </subcellularLocation>
</comment>
<feature type="transmembrane region" description="Helical" evidence="5">
    <location>
        <begin position="113"/>
        <end position="136"/>
    </location>
</feature>
<dbReference type="EMBL" id="LT960614">
    <property type="protein sequence ID" value="SON57597.1"/>
    <property type="molecule type" value="Genomic_DNA"/>
</dbReference>
<protein>
    <recommendedName>
        <fullName evidence="5">Inner membrane-spanning protein YciB</fullName>
    </recommendedName>
</protein>
<keyword evidence="2 5" id="KW-0812">Transmembrane</keyword>
<dbReference type="KEGG" id="hdi:HDIA_4056"/>
<keyword evidence="3 5" id="KW-1133">Transmembrane helix</keyword>
<dbReference type="AlphaFoldDB" id="A0A2C9DBC5"/>
<dbReference type="PANTHER" id="PTHR36917">
    <property type="entry name" value="INTRACELLULAR SEPTATION PROTEIN A-RELATED"/>
    <property type="match status" value="1"/>
</dbReference>
<evidence type="ECO:0000256" key="5">
    <source>
        <dbReference type="HAMAP-Rule" id="MF_00189"/>
    </source>
</evidence>
<comment type="function">
    <text evidence="5">Plays a role in cell envelope biogenesis, maintenance of cell envelope integrity and membrane homeostasis.</text>
</comment>
<feature type="transmembrane region" description="Helical" evidence="5">
    <location>
        <begin position="81"/>
        <end position="101"/>
    </location>
</feature>
<evidence type="ECO:0000256" key="1">
    <source>
        <dbReference type="ARBA" id="ARBA00022475"/>
    </source>
</evidence>
<keyword evidence="1 5" id="KW-1003">Cell membrane</keyword>
<sequence length="222" mass="24693">MELEKAPNDPTRKSINPLAKMALELGPLVLFFFVNARGEDLVARFPVLGSLGGPLFLATAVFMAAMAVSLVISWVMMRRLAIMPLVTGVVVAIFGTLTLVLHDETFIKMKPTIVNTLFGGTLLIGLLFGKSLIGYVFDDAFRLDDDGWRILTFRWGIFFVVMAVLNEVVWRTQTTDFWVAFKVWGIMPITLVFSAAQVPAMLRHQLPDEEPKGKEKSEEDAA</sequence>
<keyword evidence="7" id="KW-1185">Reference proteome</keyword>
<gene>
    <name evidence="5 6" type="primary">yciB</name>
    <name evidence="6" type="ORF">HDIA_4056</name>
</gene>
<keyword evidence="4 5" id="KW-0472">Membrane</keyword>
<dbReference type="PANTHER" id="PTHR36917:SF1">
    <property type="entry name" value="INNER MEMBRANE-SPANNING PROTEIN YCIB"/>
    <property type="match status" value="1"/>
</dbReference>
<dbReference type="Pfam" id="PF04279">
    <property type="entry name" value="IspA"/>
    <property type="match status" value="1"/>
</dbReference>
<reference evidence="7" key="1">
    <citation type="submission" date="2017-09" db="EMBL/GenBank/DDBJ databases">
        <title>Genome sequence of Nannocystis excedens DSM 71.</title>
        <authorList>
            <person name="Blom J."/>
        </authorList>
    </citation>
    <scope>NUCLEOTIDE SEQUENCE [LARGE SCALE GENOMIC DNA]</scope>
    <source>
        <strain evidence="7">type strain: E19</strain>
    </source>
</reference>
<evidence type="ECO:0000256" key="2">
    <source>
        <dbReference type="ARBA" id="ARBA00022692"/>
    </source>
</evidence>
<evidence type="ECO:0000256" key="3">
    <source>
        <dbReference type="ARBA" id="ARBA00022989"/>
    </source>
</evidence>
<dbReference type="GO" id="GO:0005886">
    <property type="term" value="C:plasma membrane"/>
    <property type="evidence" value="ECO:0007669"/>
    <property type="project" value="UniProtKB-SubCell"/>
</dbReference>
<feature type="transmembrane region" description="Helical" evidence="5">
    <location>
        <begin position="148"/>
        <end position="165"/>
    </location>
</feature>
<dbReference type="NCBIfam" id="NF001323">
    <property type="entry name" value="PRK00259.1-1"/>
    <property type="match status" value="1"/>
</dbReference>
<feature type="transmembrane region" description="Helical" evidence="5">
    <location>
        <begin position="177"/>
        <end position="196"/>
    </location>
</feature>
<organism evidence="6 7">
    <name type="scientific">Hartmannibacter diazotrophicus</name>
    <dbReference type="NCBI Taxonomy" id="1482074"/>
    <lineage>
        <taxon>Bacteria</taxon>
        <taxon>Pseudomonadati</taxon>
        <taxon>Pseudomonadota</taxon>
        <taxon>Alphaproteobacteria</taxon>
        <taxon>Hyphomicrobiales</taxon>
        <taxon>Pleomorphomonadaceae</taxon>
        <taxon>Hartmannibacter</taxon>
    </lineage>
</organism>
<feature type="transmembrane region" description="Helical" evidence="5">
    <location>
        <begin position="15"/>
        <end position="34"/>
    </location>
</feature>
<proteinExistence type="inferred from homology"/>
<evidence type="ECO:0000313" key="6">
    <source>
        <dbReference type="EMBL" id="SON57597.1"/>
    </source>
</evidence>